<dbReference type="PANTHER" id="PTHR34837:SF1">
    <property type="entry name" value="LOW PROTEIN: ZINC FINGER CCCH DOMAIN PROTEIN"/>
    <property type="match status" value="1"/>
</dbReference>
<feature type="region of interest" description="Disordered" evidence="1">
    <location>
        <begin position="810"/>
        <end position="857"/>
    </location>
</feature>
<reference evidence="2 3" key="1">
    <citation type="journal article" date="2013" name="Front. Plant Sci.">
        <title>The Reference Genome of the Halophytic Plant Eutrema salsugineum.</title>
        <authorList>
            <person name="Yang R."/>
            <person name="Jarvis D.E."/>
            <person name="Chen H."/>
            <person name="Beilstein M.A."/>
            <person name="Grimwood J."/>
            <person name="Jenkins J."/>
            <person name="Shu S."/>
            <person name="Prochnik S."/>
            <person name="Xin M."/>
            <person name="Ma C."/>
            <person name="Schmutz J."/>
            <person name="Wing R.A."/>
            <person name="Mitchell-Olds T."/>
            <person name="Schumaker K.S."/>
            <person name="Wang X."/>
        </authorList>
    </citation>
    <scope>NUCLEOTIDE SEQUENCE [LARGE SCALE GENOMIC DNA]</scope>
</reference>
<feature type="compositionally biased region" description="Basic and acidic residues" evidence="1">
    <location>
        <begin position="460"/>
        <end position="469"/>
    </location>
</feature>
<dbReference type="PANTHER" id="PTHR34837">
    <property type="entry name" value="OS05G0595500 PROTEIN"/>
    <property type="match status" value="1"/>
</dbReference>
<dbReference type="KEGG" id="eus:EUTSA_v10026934mg"/>
<feature type="compositionally biased region" description="Basic residues" evidence="1">
    <location>
        <begin position="77"/>
        <end position="88"/>
    </location>
</feature>
<dbReference type="AlphaFoldDB" id="V4P4P1"/>
<gene>
    <name evidence="2" type="ORF">EUTSA_v10026934mg</name>
</gene>
<protein>
    <submittedName>
        <fullName evidence="2">Uncharacterized protein</fullName>
    </submittedName>
</protein>
<feature type="compositionally biased region" description="Polar residues" evidence="1">
    <location>
        <begin position="338"/>
        <end position="349"/>
    </location>
</feature>
<evidence type="ECO:0000256" key="1">
    <source>
        <dbReference type="SAM" id="MobiDB-lite"/>
    </source>
</evidence>
<feature type="region of interest" description="Disordered" evidence="1">
    <location>
        <begin position="328"/>
        <end position="374"/>
    </location>
</feature>
<dbReference type="eggNOG" id="ENOG502QVIK">
    <property type="taxonomic scope" value="Eukaryota"/>
</dbReference>
<dbReference type="OMA" id="RGWEMNA"/>
<feature type="compositionally biased region" description="Basic and acidic residues" evidence="1">
    <location>
        <begin position="256"/>
        <end position="276"/>
    </location>
</feature>
<dbReference type="STRING" id="72664.V4P4P1"/>
<accession>V4P4P1</accession>
<feature type="compositionally biased region" description="Basic and acidic residues" evidence="1">
    <location>
        <begin position="47"/>
        <end position="76"/>
    </location>
</feature>
<organism evidence="2 3">
    <name type="scientific">Eutrema salsugineum</name>
    <name type="common">Saltwater cress</name>
    <name type="synonym">Sisymbrium salsugineum</name>
    <dbReference type="NCBI Taxonomy" id="72664"/>
    <lineage>
        <taxon>Eukaryota</taxon>
        <taxon>Viridiplantae</taxon>
        <taxon>Streptophyta</taxon>
        <taxon>Embryophyta</taxon>
        <taxon>Tracheophyta</taxon>
        <taxon>Spermatophyta</taxon>
        <taxon>Magnoliopsida</taxon>
        <taxon>eudicotyledons</taxon>
        <taxon>Gunneridae</taxon>
        <taxon>Pentapetalae</taxon>
        <taxon>rosids</taxon>
        <taxon>malvids</taxon>
        <taxon>Brassicales</taxon>
        <taxon>Brassicaceae</taxon>
        <taxon>Eutremeae</taxon>
        <taxon>Eutrema</taxon>
    </lineage>
</organism>
<keyword evidence="3" id="KW-1185">Reference proteome</keyword>
<feature type="compositionally biased region" description="Basic and acidic residues" evidence="1">
    <location>
        <begin position="161"/>
        <end position="180"/>
    </location>
</feature>
<feature type="region of interest" description="Disordered" evidence="1">
    <location>
        <begin position="1"/>
        <end position="225"/>
    </location>
</feature>
<dbReference type="EMBL" id="KI517384">
    <property type="protein sequence ID" value="ESQ54466.1"/>
    <property type="molecule type" value="Genomic_DNA"/>
</dbReference>
<feature type="compositionally biased region" description="Basic and acidic residues" evidence="1">
    <location>
        <begin position="143"/>
        <end position="152"/>
    </location>
</feature>
<feature type="non-terminal residue" evidence="2">
    <location>
        <position position="873"/>
    </location>
</feature>
<feature type="compositionally biased region" description="Basic and acidic residues" evidence="1">
    <location>
        <begin position="283"/>
        <end position="300"/>
    </location>
</feature>
<evidence type="ECO:0000313" key="2">
    <source>
        <dbReference type="EMBL" id="ESQ54466.1"/>
    </source>
</evidence>
<feature type="compositionally biased region" description="Basic and acidic residues" evidence="1">
    <location>
        <begin position="187"/>
        <end position="225"/>
    </location>
</feature>
<feature type="region of interest" description="Disordered" evidence="1">
    <location>
        <begin position="427"/>
        <end position="480"/>
    </location>
</feature>
<feature type="compositionally biased region" description="Basic and acidic residues" evidence="1">
    <location>
        <begin position="842"/>
        <end position="857"/>
    </location>
</feature>
<evidence type="ECO:0000313" key="3">
    <source>
        <dbReference type="Proteomes" id="UP000030689"/>
    </source>
</evidence>
<feature type="compositionally biased region" description="Basic and acidic residues" evidence="1">
    <location>
        <begin position="89"/>
        <end position="119"/>
    </location>
</feature>
<dbReference type="Proteomes" id="UP000030689">
    <property type="component" value="Unassembled WGS sequence"/>
</dbReference>
<sequence length="873" mass="99412">MPRSSRHKSRKHSFRDSRDYSDPEKESYLRERKRKDESVATVSKESGSGDKRKLDTKEHYDSKRHKENDERGETSKKSKKRSRKRRDSSRRERKEFDKGRDSKYKEGKREKLFDGEDHQIVPGKAGKKQSRGKKENQGIGHKHQGDIGDLSDRAFTSGDDCLEHGIQTEEKCRDKKRVDTEEANNQCERDRYHERDWDRGQSRNRDWDHDSARTRDREKDHSRDYCHNRKRCKIDHELERESDFDVSYLDQTGQYKDCKERRRSPDDQDDVNDNKSRITAAHTDMDTRGSRGQRDGDNTRSQRQPSSLVAQEECGYVDQKAKGLSSKQAADLSGVSEGCSNNNRVSENTAKMEDGSVGEFQVERSSDTKASPRPLERRYINSTGASQSVEVEVTGQRNISRDFLASEADRFPVDETLQAELSLNKKANQNNSSFPPPGGISSPKVGPLEGDNFPGRYRRRGDANMRREQQGNVWRASRNRPSPLIPNRFIPFQHGPLHGGFQYMMPLFPSPSLFGVRPSMEMSHSGIPYHMTNAERFSAHLRPLGWENMMDVSGPHKHGFFKDMSNGNIRDESGMYGGAEWDHNRRMQGQGWDPAPDAWKTQNGHVSMDFSSMSVKEDKSAQVFEGDTLAVQTSHSEIKRAKSVKAGSYLKAPAKELAVSSLKVLFQEAYEDTVAETMDTVERYCRRHYLSKLDISVKLTDAELHTQCMWLLKSDECRPTSDDGIAVFVNLKDGGKPVPKTHCSSLTSVIPTKNNAVFQIAMELYKEQRYQMKGVSSVKHERPQVSPPHLENDTKIDMEADDTLMEIGDASELDTSQKMEQEAALPELEERGSPANPGNSTEVREDAAMSEDEDKKDVVIIVEDDLFSNCESD</sequence>
<feature type="compositionally biased region" description="Basic residues" evidence="1">
    <location>
        <begin position="1"/>
        <end position="13"/>
    </location>
</feature>
<feature type="region of interest" description="Disordered" evidence="1">
    <location>
        <begin position="254"/>
        <end position="311"/>
    </location>
</feature>
<feature type="compositionally biased region" description="Basic and acidic residues" evidence="1">
    <location>
        <begin position="14"/>
        <end position="38"/>
    </location>
</feature>
<dbReference type="Gramene" id="ESQ54466">
    <property type="protein sequence ID" value="ESQ54466"/>
    <property type="gene ID" value="EUTSA_v10026934mg"/>
</dbReference>
<proteinExistence type="predicted"/>
<name>V4P4P1_EUTSA</name>